<evidence type="ECO:0000313" key="5">
    <source>
        <dbReference type="Proteomes" id="UP000660262"/>
    </source>
</evidence>
<feature type="compositionally biased region" description="Basic residues" evidence="2">
    <location>
        <begin position="120"/>
        <end position="133"/>
    </location>
</feature>
<dbReference type="AlphaFoldDB" id="A0A830HVX5"/>
<dbReference type="GO" id="GO:0016579">
    <property type="term" value="P:protein deubiquitination"/>
    <property type="evidence" value="ECO:0007669"/>
    <property type="project" value="TreeGrafter"/>
</dbReference>
<dbReference type="EMBL" id="BNJQ01000025">
    <property type="protein sequence ID" value="GHP09601.1"/>
    <property type="molecule type" value="Genomic_DNA"/>
</dbReference>
<dbReference type="PANTHER" id="PTHR12419">
    <property type="entry name" value="OTU DOMAIN CONTAINING PROTEIN"/>
    <property type="match status" value="1"/>
</dbReference>
<dbReference type="InterPro" id="IPR038765">
    <property type="entry name" value="Papain-like_cys_pep_sf"/>
</dbReference>
<evidence type="ECO:0000259" key="3">
    <source>
        <dbReference type="PROSITE" id="PS50802"/>
    </source>
</evidence>
<evidence type="ECO:0000256" key="1">
    <source>
        <dbReference type="ARBA" id="ARBA00010407"/>
    </source>
</evidence>
<keyword evidence="5" id="KW-1185">Reference proteome</keyword>
<dbReference type="PROSITE" id="PS50802">
    <property type="entry name" value="OTU"/>
    <property type="match status" value="1"/>
</dbReference>
<proteinExistence type="inferred from homology"/>
<feature type="compositionally biased region" description="Basic and acidic residues" evidence="2">
    <location>
        <begin position="102"/>
        <end position="119"/>
    </location>
</feature>
<dbReference type="Pfam" id="PF02338">
    <property type="entry name" value="OTU"/>
    <property type="match status" value="1"/>
</dbReference>
<dbReference type="Gene3D" id="3.90.70.80">
    <property type="match status" value="1"/>
</dbReference>
<reference evidence="4" key="1">
    <citation type="submission" date="2020-10" db="EMBL/GenBank/DDBJ databases">
        <title>Unveiling of a novel bifunctional photoreceptor, Dualchrome1, isolated from a cosmopolitan green alga.</title>
        <authorList>
            <person name="Suzuki S."/>
            <person name="Kawachi M."/>
        </authorList>
    </citation>
    <scope>NUCLEOTIDE SEQUENCE</scope>
    <source>
        <strain evidence="4">NIES 2893</strain>
    </source>
</reference>
<dbReference type="InterPro" id="IPR003323">
    <property type="entry name" value="OTU_dom"/>
</dbReference>
<comment type="similarity">
    <text evidence="1">Belongs to the peptidase C85 family.</text>
</comment>
<dbReference type="InterPro" id="IPR050704">
    <property type="entry name" value="Peptidase_C85-like"/>
</dbReference>
<protein>
    <recommendedName>
        <fullName evidence="3">OTU domain-containing protein</fullName>
    </recommendedName>
</protein>
<accession>A0A830HVX5</accession>
<gene>
    <name evidence="4" type="ORF">PPROV_000833600</name>
</gene>
<dbReference type="CDD" id="cd22748">
    <property type="entry name" value="OTU_OTUD6-like"/>
    <property type="match status" value="1"/>
</dbReference>
<dbReference type="Proteomes" id="UP000660262">
    <property type="component" value="Unassembled WGS sequence"/>
</dbReference>
<sequence>MADALTALQTRHASELAAHKAAMAKLPKKKRWEIPSLDEAIATRHADELRAAQANAANVTSGQVAHGGDKVNGDGGGDSSDEDDLLARMARRAEEEEQEQEQETRKQSGEDEQEKERLAAQKKKDKAAKKREKKAAEEAAKAAAREAEQAAIDAMGPSARAMEAEAVATALGARGLRRKEIASDGHCLYRSLSHQLERVGASDVHDYTSLRKLAATQLRANKDAFEPFALDAAEAIGLSGDDWYGEYCNSVENTAAWGGQVELQALAQALRRRIVVVCADAPDVVCGDDFAEDGALTVVYMRHAFGLGEHYDSVE</sequence>
<comment type="caution">
    <text evidence="4">The sequence shown here is derived from an EMBL/GenBank/DDBJ whole genome shotgun (WGS) entry which is preliminary data.</text>
</comment>
<feature type="domain" description="OTU" evidence="3">
    <location>
        <begin position="176"/>
        <end position="315"/>
    </location>
</feature>
<evidence type="ECO:0000313" key="4">
    <source>
        <dbReference type="EMBL" id="GHP09601.1"/>
    </source>
</evidence>
<dbReference type="SUPFAM" id="SSF54001">
    <property type="entry name" value="Cysteine proteinases"/>
    <property type="match status" value="1"/>
</dbReference>
<feature type="region of interest" description="Disordered" evidence="2">
    <location>
        <begin position="57"/>
        <end position="142"/>
    </location>
</feature>
<name>A0A830HVX5_9CHLO</name>
<dbReference type="PANTHER" id="PTHR12419:SF10">
    <property type="entry name" value="DEUBIQUITINASE OTUD6B"/>
    <property type="match status" value="1"/>
</dbReference>
<dbReference type="OrthoDB" id="415023at2759"/>
<dbReference type="GO" id="GO:0004843">
    <property type="term" value="F:cysteine-type deubiquitinase activity"/>
    <property type="evidence" value="ECO:0007669"/>
    <property type="project" value="TreeGrafter"/>
</dbReference>
<evidence type="ECO:0000256" key="2">
    <source>
        <dbReference type="SAM" id="MobiDB-lite"/>
    </source>
</evidence>
<organism evidence="4 5">
    <name type="scientific">Pycnococcus provasolii</name>
    <dbReference type="NCBI Taxonomy" id="41880"/>
    <lineage>
        <taxon>Eukaryota</taxon>
        <taxon>Viridiplantae</taxon>
        <taxon>Chlorophyta</taxon>
        <taxon>Pseudoscourfieldiophyceae</taxon>
        <taxon>Pseudoscourfieldiales</taxon>
        <taxon>Pycnococcaceae</taxon>
        <taxon>Pycnococcus</taxon>
    </lineage>
</organism>